<evidence type="ECO:0000313" key="3">
    <source>
        <dbReference type="Proteomes" id="UP000823388"/>
    </source>
</evidence>
<dbReference type="AlphaFoldDB" id="A0A8T0PZ85"/>
<feature type="signal peptide" evidence="1">
    <location>
        <begin position="1"/>
        <end position="29"/>
    </location>
</feature>
<dbReference type="EMBL" id="CM029051">
    <property type="protein sequence ID" value="KAG2564196.1"/>
    <property type="molecule type" value="Genomic_DNA"/>
</dbReference>
<evidence type="ECO:0000313" key="2">
    <source>
        <dbReference type="EMBL" id="KAG2564196.1"/>
    </source>
</evidence>
<name>A0A8T0PZ85_PANVG</name>
<comment type="caution">
    <text evidence="2">The sequence shown here is derived from an EMBL/GenBank/DDBJ whole genome shotgun (WGS) entry which is preliminary data.</text>
</comment>
<keyword evidence="1" id="KW-0732">Signal</keyword>
<evidence type="ECO:0000256" key="1">
    <source>
        <dbReference type="SAM" id="SignalP"/>
    </source>
</evidence>
<accession>A0A8T0PZ85</accession>
<reference evidence="2" key="1">
    <citation type="submission" date="2020-05" db="EMBL/GenBank/DDBJ databases">
        <title>WGS assembly of Panicum virgatum.</title>
        <authorList>
            <person name="Lovell J.T."/>
            <person name="Jenkins J."/>
            <person name="Shu S."/>
            <person name="Juenger T.E."/>
            <person name="Schmutz J."/>
        </authorList>
    </citation>
    <scope>NUCLEOTIDE SEQUENCE</scope>
    <source>
        <strain evidence="2">AP13</strain>
    </source>
</reference>
<sequence>MAAVNRIGIQLVCSIVAVSMALLIMSSHAGNGTFMCKDLGDHTCDMEQCVKECLSAFGVPKVNGVDCTKDPHKCCCLVKDPRK</sequence>
<feature type="chain" id="PRO_5035871893" evidence="1">
    <location>
        <begin position="30"/>
        <end position="83"/>
    </location>
</feature>
<dbReference type="Proteomes" id="UP000823388">
    <property type="component" value="Chromosome 8K"/>
</dbReference>
<keyword evidence="3" id="KW-1185">Reference proteome</keyword>
<gene>
    <name evidence="2" type="ORF">PVAP13_8KG390700</name>
</gene>
<organism evidence="2 3">
    <name type="scientific">Panicum virgatum</name>
    <name type="common">Blackwell switchgrass</name>
    <dbReference type="NCBI Taxonomy" id="38727"/>
    <lineage>
        <taxon>Eukaryota</taxon>
        <taxon>Viridiplantae</taxon>
        <taxon>Streptophyta</taxon>
        <taxon>Embryophyta</taxon>
        <taxon>Tracheophyta</taxon>
        <taxon>Spermatophyta</taxon>
        <taxon>Magnoliopsida</taxon>
        <taxon>Liliopsida</taxon>
        <taxon>Poales</taxon>
        <taxon>Poaceae</taxon>
        <taxon>PACMAD clade</taxon>
        <taxon>Panicoideae</taxon>
        <taxon>Panicodae</taxon>
        <taxon>Paniceae</taxon>
        <taxon>Panicinae</taxon>
        <taxon>Panicum</taxon>
        <taxon>Panicum sect. Hiantes</taxon>
    </lineage>
</organism>
<proteinExistence type="predicted"/>
<protein>
    <submittedName>
        <fullName evidence="2">Uncharacterized protein</fullName>
    </submittedName>
</protein>